<evidence type="ECO:0000313" key="2">
    <source>
        <dbReference type="Proteomes" id="UP000827092"/>
    </source>
</evidence>
<organism evidence="1 2">
    <name type="scientific">Oedothorax gibbosus</name>
    <dbReference type="NCBI Taxonomy" id="931172"/>
    <lineage>
        <taxon>Eukaryota</taxon>
        <taxon>Metazoa</taxon>
        <taxon>Ecdysozoa</taxon>
        <taxon>Arthropoda</taxon>
        <taxon>Chelicerata</taxon>
        <taxon>Arachnida</taxon>
        <taxon>Araneae</taxon>
        <taxon>Araneomorphae</taxon>
        <taxon>Entelegynae</taxon>
        <taxon>Araneoidea</taxon>
        <taxon>Linyphiidae</taxon>
        <taxon>Erigoninae</taxon>
        <taxon>Oedothorax</taxon>
    </lineage>
</organism>
<dbReference type="EMBL" id="JAFNEN010000263">
    <property type="protein sequence ID" value="KAG8187692.1"/>
    <property type="molecule type" value="Genomic_DNA"/>
</dbReference>
<proteinExistence type="predicted"/>
<reference evidence="1 2" key="1">
    <citation type="journal article" date="2022" name="Nat. Ecol. Evol.">
        <title>A masculinizing supergene underlies an exaggerated male reproductive morph in a spider.</title>
        <authorList>
            <person name="Hendrickx F."/>
            <person name="De Corte Z."/>
            <person name="Sonet G."/>
            <person name="Van Belleghem S.M."/>
            <person name="Kostlbacher S."/>
            <person name="Vangestel C."/>
        </authorList>
    </citation>
    <scope>NUCLEOTIDE SEQUENCE [LARGE SCALE GENOMIC DNA]</scope>
    <source>
        <strain evidence="1">W744_W776</strain>
    </source>
</reference>
<dbReference type="Proteomes" id="UP000827092">
    <property type="component" value="Unassembled WGS sequence"/>
</dbReference>
<keyword evidence="2" id="KW-1185">Reference proteome</keyword>
<gene>
    <name evidence="1" type="ORF">JTE90_025219</name>
</gene>
<accession>A0AAV6UTN4</accession>
<protein>
    <submittedName>
        <fullName evidence="1">Uncharacterized protein</fullName>
    </submittedName>
</protein>
<name>A0AAV6UTN4_9ARAC</name>
<comment type="caution">
    <text evidence="1">The sequence shown here is derived from an EMBL/GenBank/DDBJ whole genome shotgun (WGS) entry which is preliminary data.</text>
</comment>
<sequence>MVERGKQIITMVERGKLIITMVERGKQIITMAERGKLIITMVERGKLIITMVESERQTTDCFDMEDINLKKQRWLVKKNWQHAEKTHNTQKLNLI</sequence>
<dbReference type="AlphaFoldDB" id="A0AAV6UTN4"/>
<evidence type="ECO:0000313" key="1">
    <source>
        <dbReference type="EMBL" id="KAG8187692.1"/>
    </source>
</evidence>